<proteinExistence type="predicted"/>
<reference evidence="3 4" key="1">
    <citation type="journal article" date="2024" name="Plant J.">
        <title>Genome sequences and population genomics reveal climatic adaptation and genomic divergence between two closely related sweetgum species.</title>
        <authorList>
            <person name="Xu W.Q."/>
            <person name="Ren C.Q."/>
            <person name="Zhang X.Y."/>
            <person name="Comes H.P."/>
            <person name="Liu X.H."/>
            <person name="Li Y.G."/>
            <person name="Kettle C.J."/>
            <person name="Jalonen R."/>
            <person name="Gaisberger H."/>
            <person name="Ma Y.Z."/>
            <person name="Qiu Y.X."/>
        </authorList>
    </citation>
    <scope>NUCLEOTIDE SEQUENCE [LARGE SCALE GENOMIC DNA]</scope>
    <source>
        <strain evidence="3">Hangzhou</strain>
    </source>
</reference>
<dbReference type="AlphaFoldDB" id="A0AAP0RJE9"/>
<evidence type="ECO:0000313" key="3">
    <source>
        <dbReference type="EMBL" id="KAK9278237.1"/>
    </source>
</evidence>
<feature type="compositionally biased region" description="Polar residues" evidence="1">
    <location>
        <begin position="555"/>
        <end position="565"/>
    </location>
</feature>
<feature type="region of interest" description="Disordered" evidence="1">
    <location>
        <begin position="341"/>
        <end position="366"/>
    </location>
</feature>
<sequence length="820" mass="91276">MENSEEAVDDQSSGWFEVKKKHRNSSKFFLQGWVGGFSGTHASKFLHSQPSLNGKSGNLHVCHGSNLQKTGGDFALHGQGSVSETTSVSDKDEKGVCYHDKCVVNQDNESSKSPPLSAVVTNAVVTNSISRAGDIQEVTQKDKPVMVHKIKWGDLEDDALALHRENTVGAEIKFGDIGNDNLMVCRSLENANDLVSCNSSCNEALGNKFVETSGDPDIVPNQILPLSSRDKSSKENCKEVSEISSKDVEVPIAGDRMVDPGDDVLNCKETHHEHIKLINDDPLTINCPSGQEVGMMMKLEAPDVITEVADSELSKGPKRNGNSSAMVISQDSELLPEKVGHETRRESTMTASVGECGAPPDNTMNDDVSKSQIMNVLGGGDAGESKERFRQRLWCFLFENLNRAVDELYLLCELECDSEQMKEAILVLEEAASDFKELNTRVEEFENVKKSSPQLLDGVPVTMKTDHRRPHALSWEVRRMTTSPHRAEILSSSLEAFKKIQQERASMHQANNVGTLGPECPKHHHLSGDILKKLAGGNDVTQNAKDLVMKPRKQSGGSDLTQGNLSGERRNVESGRSSKVNFVQNARVALHNSSTSDPNSSRLSLKDNSASVAGKSKREQLGFTSEMEKLIPKKDKMLTESTAEKNPKSMDHLKRQIPLLEKDKEKRNATSWKSMDAWKEKRNWEDILASPFRVSSRVSHSPGMSRKSAERARILHDKLMSPEKKKKTAVDLKKEAEEKHARAMRIRSELENERVQKLQRTSEKLNRVNEWQTVRSTKLREGMYARHQRSVSRHEAFLAQVVRRAGDESSKVNEVRFITS</sequence>
<organism evidence="3 4">
    <name type="scientific">Liquidambar formosana</name>
    <name type="common">Formosan gum</name>
    <dbReference type="NCBI Taxonomy" id="63359"/>
    <lineage>
        <taxon>Eukaryota</taxon>
        <taxon>Viridiplantae</taxon>
        <taxon>Streptophyta</taxon>
        <taxon>Embryophyta</taxon>
        <taxon>Tracheophyta</taxon>
        <taxon>Spermatophyta</taxon>
        <taxon>Magnoliopsida</taxon>
        <taxon>eudicotyledons</taxon>
        <taxon>Gunneridae</taxon>
        <taxon>Pentapetalae</taxon>
        <taxon>Saxifragales</taxon>
        <taxon>Altingiaceae</taxon>
        <taxon>Liquidambar</taxon>
    </lineage>
</organism>
<evidence type="ECO:0000313" key="4">
    <source>
        <dbReference type="Proteomes" id="UP001415857"/>
    </source>
</evidence>
<feature type="region of interest" description="Disordered" evidence="1">
    <location>
        <begin position="547"/>
        <end position="619"/>
    </location>
</feature>
<protein>
    <recommendedName>
        <fullName evidence="2">S phase cyclin A-associated protein in the endoplasmic reticulum N-terminal domain-containing protein</fullName>
    </recommendedName>
</protein>
<dbReference type="Proteomes" id="UP001415857">
    <property type="component" value="Unassembled WGS sequence"/>
</dbReference>
<evidence type="ECO:0000259" key="2">
    <source>
        <dbReference type="Pfam" id="PF16501"/>
    </source>
</evidence>
<accession>A0AAP0RJE9</accession>
<dbReference type="Pfam" id="PF16501">
    <property type="entry name" value="SCAPER_N"/>
    <property type="match status" value="1"/>
</dbReference>
<gene>
    <name evidence="3" type="ORF">L1049_027799</name>
</gene>
<name>A0AAP0RJE9_LIQFO</name>
<dbReference type="PANTHER" id="PTHR31434">
    <property type="entry name" value="S PHASE CYCLIN A-ASSOCIATED PROTEIN IN THE ENDOPLASMIC RETICULUM"/>
    <property type="match status" value="1"/>
</dbReference>
<dbReference type="InterPro" id="IPR032446">
    <property type="entry name" value="SCAPER_N"/>
</dbReference>
<feature type="domain" description="S phase cyclin A-associated protein in the endoplasmic reticulum N-terminal" evidence="2">
    <location>
        <begin position="384"/>
        <end position="485"/>
    </location>
</feature>
<dbReference type="PANTHER" id="PTHR31434:SF2">
    <property type="entry name" value="S PHASE CYCLIN A-ASSOCIATED PROTEIN IN THE ENDOPLASMIC RETICULUM"/>
    <property type="match status" value="1"/>
</dbReference>
<feature type="compositionally biased region" description="Polar residues" evidence="1">
    <location>
        <begin position="591"/>
        <end position="611"/>
    </location>
</feature>
<comment type="caution">
    <text evidence="3">The sequence shown here is derived from an EMBL/GenBank/DDBJ whole genome shotgun (WGS) entry which is preliminary data.</text>
</comment>
<evidence type="ECO:0000256" key="1">
    <source>
        <dbReference type="SAM" id="MobiDB-lite"/>
    </source>
</evidence>
<feature type="compositionally biased region" description="Polar residues" evidence="1">
    <location>
        <begin position="574"/>
        <end position="584"/>
    </location>
</feature>
<keyword evidence="4" id="KW-1185">Reference proteome</keyword>
<dbReference type="EMBL" id="JBBPBK010000009">
    <property type="protein sequence ID" value="KAK9278237.1"/>
    <property type="molecule type" value="Genomic_DNA"/>
</dbReference>